<name>A0ACC3DDR7_9PEZI</name>
<dbReference type="EMBL" id="JAWDJW010006334">
    <property type="protein sequence ID" value="KAK3065605.1"/>
    <property type="molecule type" value="Genomic_DNA"/>
</dbReference>
<accession>A0ACC3DDR7</accession>
<evidence type="ECO:0000313" key="1">
    <source>
        <dbReference type="EMBL" id="KAK3065605.1"/>
    </source>
</evidence>
<proteinExistence type="predicted"/>
<reference evidence="1" key="1">
    <citation type="submission" date="2024-09" db="EMBL/GenBank/DDBJ databases">
        <title>Black Yeasts Isolated from many extreme environments.</title>
        <authorList>
            <person name="Coleine C."/>
            <person name="Stajich J.E."/>
            <person name="Selbmann L."/>
        </authorList>
    </citation>
    <scope>NUCLEOTIDE SEQUENCE</scope>
    <source>
        <strain evidence="1">CCFEE 5737</strain>
    </source>
</reference>
<evidence type="ECO:0000313" key="2">
    <source>
        <dbReference type="Proteomes" id="UP001186974"/>
    </source>
</evidence>
<comment type="caution">
    <text evidence="1">The sequence shown here is derived from an EMBL/GenBank/DDBJ whole genome shotgun (WGS) entry which is preliminary data.</text>
</comment>
<sequence>MGRYDFRPSLVHQTASRLLESKKLTSPPPWYDIVSQIPPTAQLVRPQHRQGRNNGKKRPSRLFQPMPIRYEEDKLREDFFGDHPWELARPRVVLENDGKDAQRWDWSRIQQPGKKLDGESVVQRQLWLMHNRDMNKSAAYDQARKEFYAYRHQEDIERRIAREEALATGAFFGPSPQEIGMQLEDKEYERWKASAARLAEKQRQLSAGGGGEVPQMEMEGEERVASLGEPPEEAGSGMDGQVMEALRDAKVSQDVPRTKRGQEALGGAAVHP</sequence>
<dbReference type="Proteomes" id="UP001186974">
    <property type="component" value="Unassembled WGS sequence"/>
</dbReference>
<organism evidence="1 2">
    <name type="scientific">Coniosporium uncinatum</name>
    <dbReference type="NCBI Taxonomy" id="93489"/>
    <lineage>
        <taxon>Eukaryota</taxon>
        <taxon>Fungi</taxon>
        <taxon>Dikarya</taxon>
        <taxon>Ascomycota</taxon>
        <taxon>Pezizomycotina</taxon>
        <taxon>Dothideomycetes</taxon>
        <taxon>Dothideomycetes incertae sedis</taxon>
        <taxon>Coniosporium</taxon>
    </lineage>
</organism>
<gene>
    <name evidence="1" type="ORF">LTS18_000082</name>
</gene>
<protein>
    <submittedName>
        <fullName evidence="1">Uncharacterized protein</fullName>
    </submittedName>
</protein>
<keyword evidence="2" id="KW-1185">Reference proteome</keyword>